<dbReference type="Gene3D" id="3.40.50.850">
    <property type="entry name" value="Isochorismatase-like"/>
    <property type="match status" value="1"/>
</dbReference>
<evidence type="ECO:0000256" key="2">
    <source>
        <dbReference type="ARBA" id="ARBA00022801"/>
    </source>
</evidence>
<comment type="similarity">
    <text evidence="1">Belongs to the isochorismatase family.</text>
</comment>
<dbReference type="GO" id="GO:0016787">
    <property type="term" value="F:hydrolase activity"/>
    <property type="evidence" value="ECO:0007669"/>
    <property type="project" value="UniProtKB-KW"/>
</dbReference>
<name>A0A2V1D6E7_9PLEO</name>
<proteinExistence type="inferred from homology"/>
<feature type="domain" description="Isochorismatase-like" evidence="3">
    <location>
        <begin position="7"/>
        <end position="194"/>
    </location>
</feature>
<gene>
    <name evidence="4" type="ORF">DM02DRAFT_604382</name>
</gene>
<dbReference type="AlphaFoldDB" id="A0A2V1D6E7"/>
<dbReference type="PANTHER" id="PTHR43540">
    <property type="entry name" value="PEROXYUREIDOACRYLATE/UREIDOACRYLATE AMIDOHYDROLASE-RELATED"/>
    <property type="match status" value="1"/>
</dbReference>
<dbReference type="CDD" id="cd00431">
    <property type="entry name" value="cysteine_hydrolases"/>
    <property type="match status" value="1"/>
</dbReference>
<dbReference type="OrthoDB" id="167809at2759"/>
<sequence length="207" mass="22971">MSSLTDTAVVIIDPYNDFLHPSGKLNGLLAQSLKETDTIKHLQMLVKVARAHGIPIFYGLHQQHKPGFIGGWKHATPMQESQRDSVAFQEGSWGVEIYDGLEPDISRGDVVVSKHWCSSSFQNTDLDYQLRQRGITKLVLGGLTANTCLESTTRYAYELGYHTTMLKDATAGFTTEQKDAATEIIWPLFANRVTTVGEWARGLDKAA</sequence>
<dbReference type="PANTHER" id="PTHR43540:SF16">
    <property type="entry name" value="ISOCHORISMATASE-LIKE DOMAIN-CONTAINING PROTEIN"/>
    <property type="match status" value="1"/>
</dbReference>
<evidence type="ECO:0000313" key="5">
    <source>
        <dbReference type="Proteomes" id="UP000244855"/>
    </source>
</evidence>
<dbReference type="Pfam" id="PF00857">
    <property type="entry name" value="Isochorismatase"/>
    <property type="match status" value="1"/>
</dbReference>
<evidence type="ECO:0000256" key="1">
    <source>
        <dbReference type="ARBA" id="ARBA00006336"/>
    </source>
</evidence>
<dbReference type="EMBL" id="KZ805613">
    <property type="protein sequence ID" value="PVH93143.1"/>
    <property type="molecule type" value="Genomic_DNA"/>
</dbReference>
<keyword evidence="5" id="KW-1185">Reference proteome</keyword>
<evidence type="ECO:0000259" key="3">
    <source>
        <dbReference type="Pfam" id="PF00857"/>
    </source>
</evidence>
<protein>
    <submittedName>
        <fullName evidence="4">Isochorismatase hydrolase</fullName>
    </submittedName>
</protein>
<dbReference type="STRING" id="97972.A0A2V1D6E7"/>
<dbReference type="InterPro" id="IPR050272">
    <property type="entry name" value="Isochorismatase-like_hydrls"/>
</dbReference>
<dbReference type="InterPro" id="IPR000868">
    <property type="entry name" value="Isochorismatase-like_dom"/>
</dbReference>
<reference evidence="4 5" key="1">
    <citation type="journal article" date="2018" name="Sci. Rep.">
        <title>Comparative genomics provides insights into the lifestyle and reveals functional heterogeneity of dark septate endophytic fungi.</title>
        <authorList>
            <person name="Knapp D.G."/>
            <person name="Nemeth J.B."/>
            <person name="Barry K."/>
            <person name="Hainaut M."/>
            <person name="Henrissat B."/>
            <person name="Johnson J."/>
            <person name="Kuo A."/>
            <person name="Lim J.H.P."/>
            <person name="Lipzen A."/>
            <person name="Nolan M."/>
            <person name="Ohm R.A."/>
            <person name="Tamas L."/>
            <person name="Grigoriev I.V."/>
            <person name="Spatafora J.W."/>
            <person name="Nagy L.G."/>
            <person name="Kovacs G.M."/>
        </authorList>
    </citation>
    <scope>NUCLEOTIDE SEQUENCE [LARGE SCALE GENOMIC DNA]</scope>
    <source>
        <strain evidence="4 5">DSE2036</strain>
    </source>
</reference>
<dbReference type="SUPFAM" id="SSF52499">
    <property type="entry name" value="Isochorismatase-like hydrolases"/>
    <property type="match status" value="1"/>
</dbReference>
<dbReference type="InterPro" id="IPR036380">
    <property type="entry name" value="Isochorismatase-like_sf"/>
</dbReference>
<accession>A0A2V1D6E7</accession>
<keyword evidence="2 4" id="KW-0378">Hydrolase</keyword>
<organism evidence="4 5">
    <name type="scientific">Periconia macrospinosa</name>
    <dbReference type="NCBI Taxonomy" id="97972"/>
    <lineage>
        <taxon>Eukaryota</taxon>
        <taxon>Fungi</taxon>
        <taxon>Dikarya</taxon>
        <taxon>Ascomycota</taxon>
        <taxon>Pezizomycotina</taxon>
        <taxon>Dothideomycetes</taxon>
        <taxon>Pleosporomycetidae</taxon>
        <taxon>Pleosporales</taxon>
        <taxon>Massarineae</taxon>
        <taxon>Periconiaceae</taxon>
        <taxon>Periconia</taxon>
    </lineage>
</organism>
<dbReference type="Proteomes" id="UP000244855">
    <property type="component" value="Unassembled WGS sequence"/>
</dbReference>
<evidence type="ECO:0000313" key="4">
    <source>
        <dbReference type="EMBL" id="PVH93143.1"/>
    </source>
</evidence>